<evidence type="ECO:0000259" key="12">
    <source>
        <dbReference type="PROSITE" id="PS50004"/>
    </source>
</evidence>
<gene>
    <name evidence="13" type="ORF">TIFTF001_007732</name>
</gene>
<dbReference type="PANTHER" id="PTHR45933:SF12">
    <property type="entry name" value="PROTEIN C2-DOMAIN ABA-RELATED 9"/>
    <property type="match status" value="1"/>
</dbReference>
<keyword evidence="14" id="KW-1185">Reference proteome</keyword>
<evidence type="ECO:0000256" key="10">
    <source>
        <dbReference type="ARBA" id="ARBA00023242"/>
    </source>
</evidence>
<accession>A0AA88D293</accession>
<dbReference type="GO" id="GO:0046872">
    <property type="term" value="F:metal ion binding"/>
    <property type="evidence" value="ECO:0007669"/>
    <property type="project" value="UniProtKB-KW"/>
</dbReference>
<dbReference type="SUPFAM" id="SSF49562">
    <property type="entry name" value="C2 domain (Calcium/lipid-binding domain, CaLB)"/>
    <property type="match status" value="1"/>
</dbReference>
<dbReference type="GO" id="GO:0005096">
    <property type="term" value="F:GTPase activator activity"/>
    <property type="evidence" value="ECO:0007669"/>
    <property type="project" value="UniProtKB-KW"/>
</dbReference>
<keyword evidence="8" id="KW-0446">Lipid-binding</keyword>
<protein>
    <recommendedName>
        <fullName evidence="12">C2 domain-containing protein</fullName>
    </recommendedName>
</protein>
<keyword evidence="7" id="KW-0106">Calcium</keyword>
<evidence type="ECO:0000256" key="7">
    <source>
        <dbReference type="ARBA" id="ARBA00022837"/>
    </source>
</evidence>
<dbReference type="InterPro" id="IPR000008">
    <property type="entry name" value="C2_dom"/>
</dbReference>
<keyword evidence="3" id="KW-0343">GTPase activation</keyword>
<evidence type="ECO:0000256" key="4">
    <source>
        <dbReference type="ARBA" id="ARBA00022475"/>
    </source>
</evidence>
<dbReference type="GO" id="GO:0008289">
    <property type="term" value="F:lipid binding"/>
    <property type="evidence" value="ECO:0007669"/>
    <property type="project" value="UniProtKB-KW"/>
</dbReference>
<dbReference type="InterPro" id="IPR035892">
    <property type="entry name" value="C2_domain_sf"/>
</dbReference>
<dbReference type="GO" id="GO:0009738">
    <property type="term" value="P:abscisic acid-activated signaling pathway"/>
    <property type="evidence" value="ECO:0007669"/>
    <property type="project" value="UniProtKB-KW"/>
</dbReference>
<evidence type="ECO:0000256" key="6">
    <source>
        <dbReference type="ARBA" id="ARBA00022723"/>
    </source>
</evidence>
<comment type="subcellular location">
    <subcellularLocation>
        <location evidence="2">Cell membrane</location>
    </subcellularLocation>
    <subcellularLocation>
        <location evidence="1">Nucleus</location>
    </subcellularLocation>
</comment>
<dbReference type="EMBL" id="BTGU01000008">
    <property type="protein sequence ID" value="GMN38502.1"/>
    <property type="molecule type" value="Genomic_DNA"/>
</dbReference>
<proteinExistence type="inferred from homology"/>
<organism evidence="13 14">
    <name type="scientific">Ficus carica</name>
    <name type="common">Common fig</name>
    <dbReference type="NCBI Taxonomy" id="3494"/>
    <lineage>
        <taxon>Eukaryota</taxon>
        <taxon>Viridiplantae</taxon>
        <taxon>Streptophyta</taxon>
        <taxon>Embryophyta</taxon>
        <taxon>Tracheophyta</taxon>
        <taxon>Spermatophyta</taxon>
        <taxon>Magnoliopsida</taxon>
        <taxon>eudicotyledons</taxon>
        <taxon>Gunneridae</taxon>
        <taxon>Pentapetalae</taxon>
        <taxon>rosids</taxon>
        <taxon>fabids</taxon>
        <taxon>Rosales</taxon>
        <taxon>Moraceae</taxon>
        <taxon>Ficeae</taxon>
        <taxon>Ficus</taxon>
    </lineage>
</organism>
<dbReference type="CDD" id="cd04038">
    <property type="entry name" value="C2_ArfGAP"/>
    <property type="match status" value="1"/>
</dbReference>
<feature type="domain" description="C2" evidence="12">
    <location>
        <begin position="1"/>
        <end position="103"/>
    </location>
</feature>
<evidence type="ECO:0000256" key="8">
    <source>
        <dbReference type="ARBA" id="ARBA00023121"/>
    </source>
</evidence>
<evidence type="ECO:0000256" key="5">
    <source>
        <dbReference type="ARBA" id="ARBA00022682"/>
    </source>
</evidence>
<evidence type="ECO:0000256" key="1">
    <source>
        <dbReference type="ARBA" id="ARBA00004123"/>
    </source>
</evidence>
<dbReference type="PANTHER" id="PTHR45933">
    <property type="entry name" value="PROTEIN C2-DOMAIN ABA-RELATED 4"/>
    <property type="match status" value="1"/>
</dbReference>
<dbReference type="AlphaFoldDB" id="A0AA88D293"/>
<comment type="caution">
    <text evidence="13">The sequence shown here is derived from an EMBL/GenBank/DDBJ whole genome shotgun (WGS) entry which is preliminary data.</text>
</comment>
<evidence type="ECO:0000313" key="13">
    <source>
        <dbReference type="EMBL" id="GMN38502.1"/>
    </source>
</evidence>
<dbReference type="Pfam" id="PF00168">
    <property type="entry name" value="C2"/>
    <property type="match status" value="1"/>
</dbReference>
<keyword evidence="9" id="KW-0472">Membrane</keyword>
<dbReference type="PROSITE" id="PS50004">
    <property type="entry name" value="C2"/>
    <property type="match status" value="1"/>
</dbReference>
<keyword evidence="6" id="KW-0479">Metal-binding</keyword>
<evidence type="ECO:0000256" key="9">
    <source>
        <dbReference type="ARBA" id="ARBA00023136"/>
    </source>
</evidence>
<comment type="similarity">
    <text evidence="11">Belongs to the plant CAR protein family.</text>
</comment>
<sequence length="201" mass="22462">MEGFMGLLRIRVKRGINLAVRDTLTSDPYVVVTMGNQKLKTRVVKKSCNPEWNDELTLSITDLETPITLAVFDRDTLTFDDKMGDAEIDIKPYIECLKVGLENLQDGSLVKRIHPSRENCLAEESSCVWNNGKLVQDMCLRLRNVESGEVVVQIEWINLPGRQGLLGDHHEAENRSSGVEATNDLLEVEAKRGLLGVEAAN</sequence>
<dbReference type="SMART" id="SM00239">
    <property type="entry name" value="C2"/>
    <property type="match status" value="1"/>
</dbReference>
<name>A0AA88D293_FICCA</name>
<evidence type="ECO:0000256" key="11">
    <source>
        <dbReference type="ARBA" id="ARBA00024037"/>
    </source>
</evidence>
<dbReference type="Gene3D" id="2.60.40.150">
    <property type="entry name" value="C2 domain"/>
    <property type="match status" value="1"/>
</dbReference>
<dbReference type="GO" id="GO:0005886">
    <property type="term" value="C:plasma membrane"/>
    <property type="evidence" value="ECO:0007669"/>
    <property type="project" value="UniProtKB-SubCell"/>
</dbReference>
<evidence type="ECO:0000313" key="14">
    <source>
        <dbReference type="Proteomes" id="UP001187192"/>
    </source>
</evidence>
<dbReference type="InterPro" id="IPR044562">
    <property type="entry name" value="CAR1-11"/>
</dbReference>
<evidence type="ECO:0000256" key="3">
    <source>
        <dbReference type="ARBA" id="ARBA00022468"/>
    </source>
</evidence>
<evidence type="ECO:0000256" key="2">
    <source>
        <dbReference type="ARBA" id="ARBA00004236"/>
    </source>
</evidence>
<dbReference type="GO" id="GO:0005634">
    <property type="term" value="C:nucleus"/>
    <property type="evidence" value="ECO:0007669"/>
    <property type="project" value="UniProtKB-SubCell"/>
</dbReference>
<keyword evidence="5" id="KW-0938">Abscisic acid signaling pathway</keyword>
<reference evidence="13" key="1">
    <citation type="submission" date="2023-07" db="EMBL/GenBank/DDBJ databases">
        <title>draft genome sequence of fig (Ficus carica).</title>
        <authorList>
            <person name="Takahashi T."/>
            <person name="Nishimura K."/>
        </authorList>
    </citation>
    <scope>NUCLEOTIDE SEQUENCE</scope>
</reference>
<keyword evidence="10" id="KW-0539">Nucleus</keyword>
<keyword evidence="4" id="KW-1003">Cell membrane</keyword>
<dbReference type="Proteomes" id="UP001187192">
    <property type="component" value="Unassembled WGS sequence"/>
</dbReference>